<dbReference type="PRINTS" id="PR01840">
    <property type="entry name" value="TATCFAMILY"/>
</dbReference>
<feature type="transmembrane region" description="Helical" evidence="5">
    <location>
        <begin position="105"/>
        <end position="132"/>
    </location>
</feature>
<sequence>MSKKTDEMSVMEHLEDLRRVLIVSIISTIVLAVAAYFFSDQILATLMEPLTKLGQKVFFTGVTEAIFVKIKLSFFAGFLAALPIILWQVWSFIIPALKKNERFAFTFFVLISFLCFIGGVAFGFFGVYRYGVTFLLQFAGPTLAPMLTIDKYISFTISFLLPFGIVFEFPLISYFLAKLEIVSYAFFARNRRYAILAVVVIAAVITPTPDIITCLIVSGPMYLLFEASVLVVRIVERGIARRKRREQEAEMANAQTL</sequence>
<dbReference type="AlphaFoldDB" id="A0A4Y7RTJ0"/>
<keyword evidence="5" id="KW-0811">Translocation</keyword>
<dbReference type="RefSeq" id="WP_134213071.1">
    <property type="nucleotide sequence ID" value="NZ_QFFZ01000009.1"/>
</dbReference>
<dbReference type="NCBIfam" id="TIGR00945">
    <property type="entry name" value="tatC"/>
    <property type="match status" value="1"/>
</dbReference>
<comment type="subcellular location">
    <subcellularLocation>
        <location evidence="5">Cell membrane</location>
        <topology evidence="5">Multi-pass membrane protein</topology>
    </subcellularLocation>
    <subcellularLocation>
        <location evidence="1">Membrane</location>
        <topology evidence="1">Multi-pass membrane protein</topology>
    </subcellularLocation>
</comment>
<protein>
    <recommendedName>
        <fullName evidence="5">Sec-independent protein translocase protein TatC</fullName>
    </recommendedName>
</protein>
<dbReference type="GO" id="GO:0009977">
    <property type="term" value="F:proton motive force dependent protein transmembrane transporter activity"/>
    <property type="evidence" value="ECO:0007669"/>
    <property type="project" value="TreeGrafter"/>
</dbReference>
<dbReference type="InterPro" id="IPR002033">
    <property type="entry name" value="TatC"/>
</dbReference>
<feature type="transmembrane region" description="Helical" evidence="5">
    <location>
        <begin position="20"/>
        <end position="39"/>
    </location>
</feature>
<dbReference type="GO" id="GO:0033281">
    <property type="term" value="C:TAT protein transport complex"/>
    <property type="evidence" value="ECO:0007669"/>
    <property type="project" value="UniProtKB-UniRule"/>
</dbReference>
<gene>
    <name evidence="5 6" type="primary">tatC</name>
    <name evidence="6" type="ORF">Pmgp_01195</name>
</gene>
<comment type="function">
    <text evidence="5">Part of the twin-arginine translocation (Tat) system that transports large folded proteins containing a characteristic twin-arginine motif in their signal peptide across membranes.</text>
</comment>
<dbReference type="PANTHER" id="PTHR30371">
    <property type="entry name" value="SEC-INDEPENDENT PROTEIN TRANSLOCASE PROTEIN TATC"/>
    <property type="match status" value="1"/>
</dbReference>
<proteinExistence type="inferred from homology"/>
<feature type="transmembrane region" description="Helical" evidence="5">
    <location>
        <begin position="152"/>
        <end position="172"/>
    </location>
</feature>
<evidence type="ECO:0000256" key="2">
    <source>
        <dbReference type="ARBA" id="ARBA00022692"/>
    </source>
</evidence>
<comment type="caution">
    <text evidence="6">The sequence shown here is derived from an EMBL/GenBank/DDBJ whole genome shotgun (WGS) entry which is preliminary data.</text>
</comment>
<keyword evidence="5" id="KW-1003">Cell membrane</keyword>
<dbReference type="GO" id="GO:0043953">
    <property type="term" value="P:protein transport by the Tat complex"/>
    <property type="evidence" value="ECO:0007669"/>
    <property type="project" value="UniProtKB-UniRule"/>
</dbReference>
<evidence type="ECO:0000256" key="4">
    <source>
        <dbReference type="ARBA" id="ARBA00023136"/>
    </source>
</evidence>
<feature type="transmembrane region" description="Helical" evidence="5">
    <location>
        <begin position="215"/>
        <end position="235"/>
    </location>
</feature>
<evidence type="ECO:0000256" key="3">
    <source>
        <dbReference type="ARBA" id="ARBA00022989"/>
    </source>
</evidence>
<organism evidence="6 7">
    <name type="scientific">Pelotomaculum propionicicum</name>
    <dbReference type="NCBI Taxonomy" id="258475"/>
    <lineage>
        <taxon>Bacteria</taxon>
        <taxon>Bacillati</taxon>
        <taxon>Bacillota</taxon>
        <taxon>Clostridia</taxon>
        <taxon>Eubacteriales</taxon>
        <taxon>Desulfotomaculaceae</taxon>
        <taxon>Pelotomaculum</taxon>
    </lineage>
</organism>
<evidence type="ECO:0000313" key="7">
    <source>
        <dbReference type="Proteomes" id="UP000297597"/>
    </source>
</evidence>
<evidence type="ECO:0000256" key="1">
    <source>
        <dbReference type="ARBA" id="ARBA00004141"/>
    </source>
</evidence>
<dbReference type="PANTHER" id="PTHR30371:SF0">
    <property type="entry name" value="SEC-INDEPENDENT PROTEIN TRANSLOCASE PROTEIN TATC, CHLOROPLASTIC-RELATED"/>
    <property type="match status" value="1"/>
</dbReference>
<dbReference type="Pfam" id="PF00902">
    <property type="entry name" value="TatC"/>
    <property type="match status" value="1"/>
</dbReference>
<keyword evidence="5" id="KW-0653">Protein transport</keyword>
<name>A0A4Y7RTJ0_9FIRM</name>
<dbReference type="GO" id="GO:0065002">
    <property type="term" value="P:intracellular protein transmembrane transport"/>
    <property type="evidence" value="ECO:0007669"/>
    <property type="project" value="TreeGrafter"/>
</dbReference>
<comment type="subunit">
    <text evidence="5">Forms a complex with TatA.</text>
</comment>
<evidence type="ECO:0000313" key="6">
    <source>
        <dbReference type="EMBL" id="TEB12039.1"/>
    </source>
</evidence>
<feature type="transmembrane region" description="Helical" evidence="5">
    <location>
        <begin position="72"/>
        <end position="93"/>
    </location>
</feature>
<keyword evidence="5" id="KW-0813">Transport</keyword>
<dbReference type="OrthoDB" id="9777044at2"/>
<dbReference type="EMBL" id="QFFZ01000009">
    <property type="protein sequence ID" value="TEB12039.1"/>
    <property type="molecule type" value="Genomic_DNA"/>
</dbReference>
<dbReference type="HAMAP" id="MF_00902">
    <property type="entry name" value="TatC"/>
    <property type="match status" value="1"/>
</dbReference>
<keyword evidence="4 5" id="KW-0472">Membrane</keyword>
<reference evidence="6 7" key="1">
    <citation type="journal article" date="2018" name="Environ. Microbiol.">
        <title>Novel energy conservation strategies and behaviour of Pelotomaculum schinkii driving syntrophic propionate catabolism.</title>
        <authorList>
            <person name="Hidalgo-Ahumada C.A.P."/>
            <person name="Nobu M.K."/>
            <person name="Narihiro T."/>
            <person name="Tamaki H."/>
            <person name="Liu W.T."/>
            <person name="Kamagata Y."/>
            <person name="Stams A.J.M."/>
            <person name="Imachi H."/>
            <person name="Sousa D.Z."/>
        </authorList>
    </citation>
    <scope>NUCLEOTIDE SEQUENCE [LARGE SCALE GENOMIC DNA]</scope>
    <source>
        <strain evidence="6 7">MGP</strain>
    </source>
</reference>
<comment type="similarity">
    <text evidence="5">Belongs to the TatC family.</text>
</comment>
<evidence type="ECO:0000256" key="5">
    <source>
        <dbReference type="HAMAP-Rule" id="MF_00902"/>
    </source>
</evidence>
<keyword evidence="7" id="KW-1185">Reference proteome</keyword>
<keyword evidence="3 5" id="KW-1133">Transmembrane helix</keyword>
<accession>A0A4Y7RTJ0</accession>
<dbReference type="Proteomes" id="UP000297597">
    <property type="component" value="Unassembled WGS sequence"/>
</dbReference>
<keyword evidence="2 5" id="KW-0812">Transmembrane</keyword>
<feature type="transmembrane region" description="Helical" evidence="5">
    <location>
        <begin position="193"/>
        <end position="209"/>
    </location>
</feature>